<gene>
    <name evidence="3" type="ORF">CC1G_04102</name>
</gene>
<dbReference type="OrthoDB" id="3238562at2759"/>
<dbReference type="Gene3D" id="2.130.10.10">
    <property type="entry name" value="YVTN repeat-like/Quinoprotein amine dehydrogenase"/>
    <property type="match status" value="2"/>
</dbReference>
<feature type="transmembrane region" description="Helical" evidence="2">
    <location>
        <begin position="347"/>
        <end position="365"/>
    </location>
</feature>
<sequence length="475" mass="52052">MKPYQQLDPIVLSRQTQVTAIALSSSGSNLAIGTADGTVEFWAIGGRRLGQVDLEERITALQWATTNPSQLFIGLASGLVLFLEDIHGQTRRVATGVSGAPVECLAQGKAMDCLGIAVGPEIHVARPINRRDYATTNILPAPAGSGEGTTDKTVQGRGLHFVQEDDQLIVTYLHHGIRCWDISTGVELWQLPPSRLTGLIGFSDISSDNRYLALSNMATGVDLYSLDSLTLSRHFPMHMVPEKNKVMMVKFLRNDGYLSCGAHEGGVWIWNAASGQPAQILAAKDVPVQLMAVSVYLEDEFVATVSNTLEPRVDIWRVKLETPLSKKLRIRFQRAKAFIRIVSSSHFSSLLFVMLVIVIYCVTLWKMSPEDIRGWASLTHTRLGTTFRTLSNSVSEGYRALSMTMRIAILQWLGVPPEYITLPPPNFVRLDSHITRPGVVDAGAETMNNIITQFQSAGTASTLVPILPLQSTCPA</sequence>
<dbReference type="SUPFAM" id="SSF50978">
    <property type="entry name" value="WD40 repeat-like"/>
    <property type="match status" value="1"/>
</dbReference>
<keyword evidence="4" id="KW-1185">Reference proteome</keyword>
<dbReference type="EMBL" id="AACS02000004">
    <property type="protein sequence ID" value="EAU85006.1"/>
    <property type="molecule type" value="Genomic_DNA"/>
</dbReference>
<dbReference type="Proteomes" id="UP000001861">
    <property type="component" value="Unassembled WGS sequence"/>
</dbReference>
<protein>
    <submittedName>
        <fullName evidence="3">Uncharacterized protein</fullName>
    </submittedName>
</protein>
<dbReference type="PROSITE" id="PS50082">
    <property type="entry name" value="WD_REPEATS_2"/>
    <property type="match status" value="1"/>
</dbReference>
<feature type="repeat" description="WD" evidence="1">
    <location>
        <begin position="11"/>
        <end position="42"/>
    </location>
</feature>
<dbReference type="OMA" id="HASHRIS"/>
<dbReference type="InterPro" id="IPR036322">
    <property type="entry name" value="WD40_repeat_dom_sf"/>
</dbReference>
<keyword evidence="1" id="KW-0853">WD repeat</keyword>
<dbReference type="InParanoid" id="A8NVZ7"/>
<comment type="caution">
    <text evidence="3">The sequence shown here is derived from an EMBL/GenBank/DDBJ whole genome shotgun (WGS) entry which is preliminary data.</text>
</comment>
<dbReference type="VEuPathDB" id="FungiDB:CC1G_04102"/>
<dbReference type="InterPro" id="IPR001680">
    <property type="entry name" value="WD40_rpt"/>
</dbReference>
<evidence type="ECO:0000256" key="2">
    <source>
        <dbReference type="SAM" id="Phobius"/>
    </source>
</evidence>
<evidence type="ECO:0000313" key="3">
    <source>
        <dbReference type="EMBL" id="EAU85006.1"/>
    </source>
</evidence>
<organism evidence="3 4">
    <name type="scientific">Coprinopsis cinerea (strain Okayama-7 / 130 / ATCC MYA-4618 / FGSC 9003)</name>
    <name type="common">Inky cap fungus</name>
    <name type="synonym">Hormographiella aspergillata</name>
    <dbReference type="NCBI Taxonomy" id="240176"/>
    <lineage>
        <taxon>Eukaryota</taxon>
        <taxon>Fungi</taxon>
        <taxon>Dikarya</taxon>
        <taxon>Basidiomycota</taxon>
        <taxon>Agaricomycotina</taxon>
        <taxon>Agaricomycetes</taxon>
        <taxon>Agaricomycetidae</taxon>
        <taxon>Agaricales</taxon>
        <taxon>Agaricineae</taxon>
        <taxon>Psathyrellaceae</taxon>
        <taxon>Coprinopsis</taxon>
    </lineage>
</organism>
<accession>A8NVZ7</accession>
<dbReference type="InterPro" id="IPR015943">
    <property type="entry name" value="WD40/YVTN_repeat-like_dom_sf"/>
</dbReference>
<dbReference type="KEGG" id="cci:CC1G_04102"/>
<dbReference type="AlphaFoldDB" id="A8NVZ7"/>
<name>A8NVZ7_COPC7</name>
<keyword evidence="2" id="KW-1133">Transmembrane helix</keyword>
<reference evidence="3 4" key="1">
    <citation type="journal article" date="2010" name="Proc. Natl. Acad. Sci. U.S.A.">
        <title>Insights into evolution of multicellular fungi from the assembled chromosomes of the mushroom Coprinopsis cinerea (Coprinus cinereus).</title>
        <authorList>
            <person name="Stajich J.E."/>
            <person name="Wilke S.K."/>
            <person name="Ahren D."/>
            <person name="Au C.H."/>
            <person name="Birren B.W."/>
            <person name="Borodovsky M."/>
            <person name="Burns C."/>
            <person name="Canback B."/>
            <person name="Casselton L.A."/>
            <person name="Cheng C.K."/>
            <person name="Deng J."/>
            <person name="Dietrich F.S."/>
            <person name="Fargo D.C."/>
            <person name="Farman M.L."/>
            <person name="Gathman A.C."/>
            <person name="Goldberg J."/>
            <person name="Guigo R."/>
            <person name="Hoegger P.J."/>
            <person name="Hooker J.B."/>
            <person name="Huggins A."/>
            <person name="James T.Y."/>
            <person name="Kamada T."/>
            <person name="Kilaru S."/>
            <person name="Kodira C."/>
            <person name="Kues U."/>
            <person name="Kupfer D."/>
            <person name="Kwan H.S."/>
            <person name="Lomsadze A."/>
            <person name="Li W."/>
            <person name="Lilly W.W."/>
            <person name="Ma L.J."/>
            <person name="Mackey A.J."/>
            <person name="Manning G."/>
            <person name="Martin F."/>
            <person name="Muraguchi H."/>
            <person name="Natvig D.O."/>
            <person name="Palmerini H."/>
            <person name="Ramesh M.A."/>
            <person name="Rehmeyer C.J."/>
            <person name="Roe B.A."/>
            <person name="Shenoy N."/>
            <person name="Stanke M."/>
            <person name="Ter-Hovhannisyan V."/>
            <person name="Tunlid A."/>
            <person name="Velagapudi R."/>
            <person name="Vision T.J."/>
            <person name="Zeng Q."/>
            <person name="Zolan M.E."/>
            <person name="Pukkila P.J."/>
        </authorList>
    </citation>
    <scope>NUCLEOTIDE SEQUENCE [LARGE SCALE GENOMIC DNA]</scope>
    <source>
        <strain evidence="4">Okayama-7 / 130 / ATCC MYA-4618 / FGSC 9003</strain>
    </source>
</reference>
<keyword evidence="2" id="KW-0472">Membrane</keyword>
<keyword evidence="2" id="KW-0812">Transmembrane</keyword>
<dbReference type="GeneID" id="6013341"/>
<dbReference type="STRING" id="240176.A8NVZ7"/>
<evidence type="ECO:0000313" key="4">
    <source>
        <dbReference type="Proteomes" id="UP000001861"/>
    </source>
</evidence>
<dbReference type="RefSeq" id="XP_001836789.1">
    <property type="nucleotide sequence ID" value="XM_001836737.1"/>
</dbReference>
<evidence type="ECO:0000256" key="1">
    <source>
        <dbReference type="PROSITE-ProRule" id="PRU00221"/>
    </source>
</evidence>
<proteinExistence type="predicted"/>